<feature type="compositionally biased region" description="Polar residues" evidence="1">
    <location>
        <begin position="33"/>
        <end position="44"/>
    </location>
</feature>
<dbReference type="EMBL" id="OC317821">
    <property type="protein sequence ID" value="CAD7399227.1"/>
    <property type="molecule type" value="Genomic_DNA"/>
</dbReference>
<protein>
    <submittedName>
        <fullName evidence="2">Uncharacterized protein</fullName>
    </submittedName>
</protein>
<organism evidence="2">
    <name type="scientific">Timema cristinae</name>
    <name type="common">Walking stick</name>
    <dbReference type="NCBI Taxonomy" id="61476"/>
    <lineage>
        <taxon>Eukaryota</taxon>
        <taxon>Metazoa</taxon>
        <taxon>Ecdysozoa</taxon>
        <taxon>Arthropoda</taxon>
        <taxon>Hexapoda</taxon>
        <taxon>Insecta</taxon>
        <taxon>Pterygota</taxon>
        <taxon>Neoptera</taxon>
        <taxon>Polyneoptera</taxon>
        <taxon>Phasmatodea</taxon>
        <taxon>Timematodea</taxon>
        <taxon>Timematoidea</taxon>
        <taxon>Timematidae</taxon>
        <taxon>Timema</taxon>
    </lineage>
</organism>
<feature type="region of interest" description="Disordered" evidence="1">
    <location>
        <begin position="1"/>
        <end position="50"/>
    </location>
</feature>
<gene>
    <name evidence="2" type="ORF">TCEB3V08_LOCUS4899</name>
</gene>
<proteinExistence type="predicted"/>
<sequence>MQVMATEDSMSDDVFESLEDGGVGRSLNVLPTPGQQQFHKTPSPTGYRDYKPPADLLKMYDSCGEDEAEQKVHKKVKSPRSSEIIQDFERVSEEHERRGRWDESSRILREYQESMRGEGGGMNLLANNGCLLVSVVRSQQSD</sequence>
<name>A0A7R9CQ67_TIMCR</name>
<accession>A0A7R9CQ67</accession>
<evidence type="ECO:0000256" key="1">
    <source>
        <dbReference type="SAM" id="MobiDB-lite"/>
    </source>
</evidence>
<feature type="compositionally biased region" description="Acidic residues" evidence="1">
    <location>
        <begin position="9"/>
        <end position="19"/>
    </location>
</feature>
<dbReference type="AlphaFoldDB" id="A0A7R9CQ67"/>
<reference evidence="2" key="1">
    <citation type="submission" date="2020-11" db="EMBL/GenBank/DDBJ databases">
        <authorList>
            <person name="Tran Van P."/>
        </authorList>
    </citation>
    <scope>NUCLEOTIDE SEQUENCE</scope>
</reference>
<evidence type="ECO:0000313" key="2">
    <source>
        <dbReference type="EMBL" id="CAD7399227.1"/>
    </source>
</evidence>